<dbReference type="InterPro" id="IPR036390">
    <property type="entry name" value="WH_DNA-bd_sf"/>
</dbReference>
<dbReference type="GO" id="GO:0008171">
    <property type="term" value="F:O-methyltransferase activity"/>
    <property type="evidence" value="ECO:0007669"/>
    <property type="project" value="InterPro"/>
</dbReference>
<dbReference type="SUPFAM" id="SSF53335">
    <property type="entry name" value="S-adenosyl-L-methionine-dependent methyltransferases"/>
    <property type="match status" value="1"/>
</dbReference>
<dbReference type="PROSITE" id="PS51683">
    <property type="entry name" value="SAM_OMT_II"/>
    <property type="match status" value="1"/>
</dbReference>
<protein>
    <submittedName>
        <fullName evidence="5">O-methyltransferase</fullName>
    </submittedName>
</protein>
<dbReference type="SUPFAM" id="SSF46785">
    <property type="entry name" value="Winged helix' DNA-binding domain"/>
    <property type="match status" value="1"/>
</dbReference>
<comment type="caution">
    <text evidence="5">The sequence shown here is derived from an EMBL/GenBank/DDBJ whole genome shotgun (WGS) entry which is preliminary data.</text>
</comment>
<sequence>MSELQQLATTLLTDVTHYTLRGNAPAGVSENSRAAIIATAQAIINFVRCDTHLEPMDDCVKIGEMVAKQMFAAFGAFQQIPLEGSVTYAELATSVRCDVRLLTRLAWMLLSTGILRQDGRDRIAHTDRSRVFLNCHPLGDLTQVMFTHGLVSYAKLSDYFRQYGRSEPRGPTPVPFSFAYGQPEKTIWDVAYQDPETKRAFMRAMTAMGTVSPVCGLYDFSWVVEASKVDDGRRMLLVDVGGGNGHATRSIASSGLPLQRCVLQDMEVVINEVKRADEIGGVKLMAIDMRKEQPVKGAYVYYIRYCLHDYSDEAAIAILGVIADAMAGDSRLLIAEQVLDDPPSAAAASLDLLKRCNCRCWARVG</sequence>
<dbReference type="InterPro" id="IPR036388">
    <property type="entry name" value="WH-like_DNA-bd_sf"/>
</dbReference>
<evidence type="ECO:0000313" key="5">
    <source>
        <dbReference type="EMBL" id="KZL85286.1"/>
    </source>
</evidence>
<dbReference type="GO" id="GO:0032259">
    <property type="term" value="P:methylation"/>
    <property type="evidence" value="ECO:0007669"/>
    <property type="project" value="UniProtKB-KW"/>
</dbReference>
<keyword evidence="2 5" id="KW-0808">Transferase</keyword>
<evidence type="ECO:0000256" key="3">
    <source>
        <dbReference type="ARBA" id="ARBA00022691"/>
    </source>
</evidence>
<dbReference type="Pfam" id="PF00891">
    <property type="entry name" value="Methyltransf_2"/>
    <property type="match status" value="1"/>
</dbReference>
<dbReference type="PANTHER" id="PTHR43712:SF16">
    <property type="entry name" value="O-METHYLTRANSFERASE ELCB"/>
    <property type="match status" value="1"/>
</dbReference>
<name>A0A167ELX3_COLIC</name>
<gene>
    <name evidence="5" type="ORF">CI238_12112</name>
</gene>
<dbReference type="InterPro" id="IPR016461">
    <property type="entry name" value="COMT-like"/>
</dbReference>
<dbReference type="InterPro" id="IPR029063">
    <property type="entry name" value="SAM-dependent_MTases_sf"/>
</dbReference>
<keyword evidence="6" id="KW-1185">Reference proteome</keyword>
<dbReference type="AlphaFoldDB" id="A0A167ELX3"/>
<keyword evidence="3" id="KW-0949">S-adenosyl-L-methionine</keyword>
<evidence type="ECO:0000256" key="2">
    <source>
        <dbReference type="ARBA" id="ARBA00022679"/>
    </source>
</evidence>
<dbReference type="Gene3D" id="1.10.10.10">
    <property type="entry name" value="Winged helix-like DNA-binding domain superfamily/Winged helix DNA-binding domain"/>
    <property type="match status" value="1"/>
</dbReference>
<dbReference type="Proteomes" id="UP000076584">
    <property type="component" value="Unassembled WGS sequence"/>
</dbReference>
<dbReference type="InterPro" id="IPR001077">
    <property type="entry name" value="COMT_C"/>
</dbReference>
<dbReference type="Gene3D" id="3.40.50.150">
    <property type="entry name" value="Vaccinia Virus protein VP39"/>
    <property type="match status" value="1"/>
</dbReference>
<feature type="domain" description="O-methyltransferase C-terminal" evidence="4">
    <location>
        <begin position="153"/>
        <end position="347"/>
    </location>
</feature>
<proteinExistence type="predicted"/>
<evidence type="ECO:0000313" key="6">
    <source>
        <dbReference type="Proteomes" id="UP000076584"/>
    </source>
</evidence>
<reference evidence="5 6" key="1">
    <citation type="submission" date="2015-06" db="EMBL/GenBank/DDBJ databases">
        <title>Survival trade-offs in plant roots during colonization by closely related pathogenic and mutualistic fungi.</title>
        <authorList>
            <person name="Hacquard S."/>
            <person name="Kracher B."/>
            <person name="Hiruma K."/>
            <person name="Weinman A."/>
            <person name="Muench P."/>
            <person name="Garrido Oter R."/>
            <person name="Ver Loren van Themaat E."/>
            <person name="Dallerey J.-F."/>
            <person name="Damm U."/>
            <person name="Henrissat B."/>
            <person name="Lespinet O."/>
            <person name="Thon M."/>
            <person name="Kemen E."/>
            <person name="McHardy A.C."/>
            <person name="Schulze-Lefert P."/>
            <person name="O'Connell R.J."/>
        </authorList>
    </citation>
    <scope>NUCLEOTIDE SEQUENCE [LARGE SCALE GENOMIC DNA]</scope>
    <source>
        <strain evidence="5 6">MAFF 238704</strain>
    </source>
</reference>
<accession>A0A167ELX3</accession>
<dbReference type="EMBL" id="LFIW01000689">
    <property type="protein sequence ID" value="KZL85286.1"/>
    <property type="molecule type" value="Genomic_DNA"/>
</dbReference>
<organism evidence="5 6">
    <name type="scientific">Colletotrichum incanum</name>
    <name type="common">Soybean anthracnose fungus</name>
    <dbReference type="NCBI Taxonomy" id="1573173"/>
    <lineage>
        <taxon>Eukaryota</taxon>
        <taxon>Fungi</taxon>
        <taxon>Dikarya</taxon>
        <taxon>Ascomycota</taxon>
        <taxon>Pezizomycotina</taxon>
        <taxon>Sordariomycetes</taxon>
        <taxon>Hypocreomycetidae</taxon>
        <taxon>Glomerellales</taxon>
        <taxon>Glomerellaceae</taxon>
        <taxon>Colletotrichum</taxon>
        <taxon>Colletotrichum spaethianum species complex</taxon>
    </lineage>
</organism>
<evidence type="ECO:0000259" key="4">
    <source>
        <dbReference type="Pfam" id="PF00891"/>
    </source>
</evidence>
<dbReference type="PANTHER" id="PTHR43712">
    <property type="entry name" value="PUTATIVE (AFU_ORTHOLOGUE AFUA_4G14580)-RELATED"/>
    <property type="match status" value="1"/>
</dbReference>
<keyword evidence="1 5" id="KW-0489">Methyltransferase</keyword>
<evidence type="ECO:0000256" key="1">
    <source>
        <dbReference type="ARBA" id="ARBA00022603"/>
    </source>
</evidence>